<evidence type="ECO:0000259" key="5">
    <source>
        <dbReference type="PROSITE" id="PS50931"/>
    </source>
</evidence>
<dbReference type="Gene3D" id="3.40.190.10">
    <property type="entry name" value="Periplasmic binding protein-like II"/>
    <property type="match status" value="2"/>
</dbReference>
<dbReference type="Pfam" id="PF03466">
    <property type="entry name" value="LysR_substrate"/>
    <property type="match status" value="1"/>
</dbReference>
<dbReference type="GO" id="GO:0043565">
    <property type="term" value="F:sequence-specific DNA binding"/>
    <property type="evidence" value="ECO:0007669"/>
    <property type="project" value="TreeGrafter"/>
</dbReference>
<evidence type="ECO:0000256" key="1">
    <source>
        <dbReference type="ARBA" id="ARBA00009437"/>
    </source>
</evidence>
<dbReference type="PANTHER" id="PTHR30537">
    <property type="entry name" value="HTH-TYPE TRANSCRIPTIONAL REGULATOR"/>
    <property type="match status" value="1"/>
</dbReference>
<dbReference type="InterPro" id="IPR000847">
    <property type="entry name" value="LysR_HTH_N"/>
</dbReference>
<dbReference type="EMBL" id="LAZR01011434">
    <property type="protein sequence ID" value="KKM61695.1"/>
    <property type="molecule type" value="Genomic_DNA"/>
</dbReference>
<keyword evidence="2" id="KW-0805">Transcription regulation</keyword>
<dbReference type="SUPFAM" id="SSF46785">
    <property type="entry name" value="Winged helix' DNA-binding domain"/>
    <property type="match status" value="1"/>
</dbReference>
<dbReference type="AlphaFoldDB" id="A0A0F9LBZ5"/>
<evidence type="ECO:0000256" key="2">
    <source>
        <dbReference type="ARBA" id="ARBA00023015"/>
    </source>
</evidence>
<sequence>MTYLPLTSLRSFEAAARLGSFKAAAQELCVTQSAVSHQVRHLEDWLGAPLFARQGGRPQLLPHGQELCRAIGLGFGAIATACDKARLGDAPAPVVIAAIPSVAVCWLIPNLPGFHAAHPGYPLRIVYALHGQSIDFRGVDLAFTFAAKPPGLPGCVTEPFLPGIGAPVASPALAATLGPRPDPASLARAALLHDTDLSGWRNWFARAGAAIKDVPEGPVFEDFNLLRAAALSGQGLALCPLAMIGEDLAQGRLVRLSDTTSAEDHAYYLLSATQSDPRRAAMVTAFRDWALATAHAQPRP</sequence>
<dbReference type="InterPro" id="IPR036390">
    <property type="entry name" value="WH_DNA-bd_sf"/>
</dbReference>
<dbReference type="PANTHER" id="PTHR30537:SF79">
    <property type="entry name" value="TRANSCRIPTIONAL REGULATOR-RELATED"/>
    <property type="match status" value="1"/>
</dbReference>
<dbReference type="SUPFAM" id="SSF53850">
    <property type="entry name" value="Periplasmic binding protein-like II"/>
    <property type="match status" value="1"/>
</dbReference>
<comment type="similarity">
    <text evidence="1">Belongs to the LysR transcriptional regulatory family.</text>
</comment>
<evidence type="ECO:0000313" key="6">
    <source>
        <dbReference type="EMBL" id="KKM61695.1"/>
    </source>
</evidence>
<protein>
    <recommendedName>
        <fullName evidence="5">HTH lysR-type domain-containing protein</fullName>
    </recommendedName>
</protein>
<dbReference type="GO" id="GO:0006351">
    <property type="term" value="P:DNA-templated transcription"/>
    <property type="evidence" value="ECO:0007669"/>
    <property type="project" value="TreeGrafter"/>
</dbReference>
<keyword evidence="3" id="KW-0238">DNA-binding</keyword>
<reference evidence="6" key="1">
    <citation type="journal article" date="2015" name="Nature">
        <title>Complex archaea that bridge the gap between prokaryotes and eukaryotes.</title>
        <authorList>
            <person name="Spang A."/>
            <person name="Saw J.H."/>
            <person name="Jorgensen S.L."/>
            <person name="Zaremba-Niedzwiedzka K."/>
            <person name="Martijn J."/>
            <person name="Lind A.E."/>
            <person name="van Eijk R."/>
            <person name="Schleper C."/>
            <person name="Guy L."/>
            <person name="Ettema T.J."/>
        </authorList>
    </citation>
    <scope>NUCLEOTIDE SEQUENCE</scope>
</reference>
<proteinExistence type="inferred from homology"/>
<dbReference type="InterPro" id="IPR005119">
    <property type="entry name" value="LysR_subst-bd"/>
</dbReference>
<dbReference type="InterPro" id="IPR036388">
    <property type="entry name" value="WH-like_DNA-bd_sf"/>
</dbReference>
<dbReference type="GO" id="GO:0003700">
    <property type="term" value="F:DNA-binding transcription factor activity"/>
    <property type="evidence" value="ECO:0007669"/>
    <property type="project" value="InterPro"/>
</dbReference>
<name>A0A0F9LBZ5_9ZZZZ</name>
<evidence type="ECO:0000256" key="3">
    <source>
        <dbReference type="ARBA" id="ARBA00023125"/>
    </source>
</evidence>
<keyword evidence="4" id="KW-0804">Transcription</keyword>
<dbReference type="PROSITE" id="PS50931">
    <property type="entry name" value="HTH_LYSR"/>
    <property type="match status" value="1"/>
</dbReference>
<dbReference type="Gene3D" id="1.10.10.10">
    <property type="entry name" value="Winged helix-like DNA-binding domain superfamily/Winged helix DNA-binding domain"/>
    <property type="match status" value="1"/>
</dbReference>
<gene>
    <name evidence="6" type="ORF">LCGC14_1529140</name>
</gene>
<dbReference type="CDD" id="cd08432">
    <property type="entry name" value="PBP2_GcdR_TrpI_HvrB_AmpR_like"/>
    <property type="match status" value="1"/>
</dbReference>
<dbReference type="InterPro" id="IPR058163">
    <property type="entry name" value="LysR-type_TF_proteobact-type"/>
</dbReference>
<accession>A0A0F9LBZ5</accession>
<dbReference type="PRINTS" id="PR00039">
    <property type="entry name" value="HTHLYSR"/>
</dbReference>
<feature type="domain" description="HTH lysR-type" evidence="5">
    <location>
        <begin position="4"/>
        <end position="61"/>
    </location>
</feature>
<organism evidence="6">
    <name type="scientific">marine sediment metagenome</name>
    <dbReference type="NCBI Taxonomy" id="412755"/>
    <lineage>
        <taxon>unclassified sequences</taxon>
        <taxon>metagenomes</taxon>
        <taxon>ecological metagenomes</taxon>
    </lineage>
</organism>
<comment type="caution">
    <text evidence="6">The sequence shown here is derived from an EMBL/GenBank/DDBJ whole genome shotgun (WGS) entry which is preliminary data.</text>
</comment>
<dbReference type="Pfam" id="PF00126">
    <property type="entry name" value="HTH_1"/>
    <property type="match status" value="1"/>
</dbReference>
<evidence type="ECO:0000256" key="4">
    <source>
        <dbReference type="ARBA" id="ARBA00023163"/>
    </source>
</evidence>